<comment type="caution">
    <text evidence="5">The sequence shown here is derived from an EMBL/GenBank/DDBJ whole genome shotgun (WGS) entry which is preliminary data.</text>
</comment>
<dbReference type="SMART" id="SM00369">
    <property type="entry name" value="LRR_TYP"/>
    <property type="match status" value="8"/>
</dbReference>
<keyword evidence="3" id="KW-0472">Membrane</keyword>
<keyword evidence="3" id="KW-1133">Transmembrane helix</keyword>
<dbReference type="OrthoDB" id="1600340at2759"/>
<dbReference type="PRINTS" id="PR00019">
    <property type="entry name" value="LEURICHRPT"/>
</dbReference>
<accession>A0A232EJW4</accession>
<feature type="transmembrane region" description="Helical" evidence="3">
    <location>
        <begin position="518"/>
        <end position="541"/>
    </location>
</feature>
<keyword evidence="3" id="KW-0812">Transmembrane</keyword>
<evidence type="ECO:0000313" key="5">
    <source>
        <dbReference type="EMBL" id="OXU18635.1"/>
    </source>
</evidence>
<dbReference type="InterPro" id="IPR003591">
    <property type="entry name" value="Leu-rich_rpt_typical-subtyp"/>
</dbReference>
<dbReference type="AlphaFoldDB" id="A0A232EJW4"/>
<dbReference type="Pfam" id="PF13855">
    <property type="entry name" value="LRR_8"/>
    <property type="match status" value="2"/>
</dbReference>
<organism evidence="5 6">
    <name type="scientific">Trichomalopsis sarcophagae</name>
    <dbReference type="NCBI Taxonomy" id="543379"/>
    <lineage>
        <taxon>Eukaryota</taxon>
        <taxon>Metazoa</taxon>
        <taxon>Ecdysozoa</taxon>
        <taxon>Arthropoda</taxon>
        <taxon>Hexapoda</taxon>
        <taxon>Insecta</taxon>
        <taxon>Pterygota</taxon>
        <taxon>Neoptera</taxon>
        <taxon>Endopterygota</taxon>
        <taxon>Hymenoptera</taxon>
        <taxon>Apocrita</taxon>
        <taxon>Proctotrupomorpha</taxon>
        <taxon>Chalcidoidea</taxon>
        <taxon>Pteromalidae</taxon>
        <taxon>Pteromalinae</taxon>
        <taxon>Trichomalopsis</taxon>
    </lineage>
</organism>
<dbReference type="STRING" id="543379.A0A232EJW4"/>
<protein>
    <recommendedName>
        <fullName evidence="7">LRRCT domain-containing protein</fullName>
    </recommendedName>
</protein>
<evidence type="ECO:0000256" key="3">
    <source>
        <dbReference type="SAM" id="Phobius"/>
    </source>
</evidence>
<dbReference type="PANTHER" id="PTHR24366:SF96">
    <property type="entry name" value="LEUCINE RICH REPEAT CONTAINING 53"/>
    <property type="match status" value="1"/>
</dbReference>
<dbReference type="EMBL" id="NNAY01003932">
    <property type="protein sequence ID" value="OXU18635.1"/>
    <property type="molecule type" value="Genomic_DNA"/>
</dbReference>
<evidence type="ECO:0000256" key="1">
    <source>
        <dbReference type="ARBA" id="ARBA00022614"/>
    </source>
</evidence>
<dbReference type="SUPFAM" id="SSF52058">
    <property type="entry name" value="L domain-like"/>
    <property type="match status" value="2"/>
</dbReference>
<feature type="chain" id="PRO_5012375816" description="LRRCT domain-containing protein" evidence="4">
    <location>
        <begin position="26"/>
        <end position="555"/>
    </location>
</feature>
<dbReference type="Proteomes" id="UP000215335">
    <property type="component" value="Unassembled WGS sequence"/>
</dbReference>
<evidence type="ECO:0000313" key="6">
    <source>
        <dbReference type="Proteomes" id="UP000215335"/>
    </source>
</evidence>
<dbReference type="InterPro" id="IPR032675">
    <property type="entry name" value="LRR_dom_sf"/>
</dbReference>
<evidence type="ECO:0000256" key="2">
    <source>
        <dbReference type="ARBA" id="ARBA00022737"/>
    </source>
</evidence>
<keyword evidence="6" id="KW-1185">Reference proteome</keyword>
<evidence type="ECO:0008006" key="7">
    <source>
        <dbReference type="Google" id="ProtNLM"/>
    </source>
</evidence>
<feature type="signal peptide" evidence="4">
    <location>
        <begin position="1"/>
        <end position="25"/>
    </location>
</feature>
<dbReference type="Pfam" id="PF00560">
    <property type="entry name" value="LRR_1"/>
    <property type="match status" value="1"/>
</dbReference>
<dbReference type="InterPro" id="IPR001611">
    <property type="entry name" value="Leu-rich_rpt"/>
</dbReference>
<dbReference type="PROSITE" id="PS51450">
    <property type="entry name" value="LRR"/>
    <property type="match status" value="4"/>
</dbReference>
<keyword evidence="1" id="KW-0433">Leucine-rich repeat</keyword>
<dbReference type="PANTHER" id="PTHR24366">
    <property type="entry name" value="IG(IMMUNOGLOBULIN) AND LRR(LEUCINE RICH REPEAT) DOMAINS"/>
    <property type="match status" value="1"/>
</dbReference>
<proteinExistence type="predicted"/>
<dbReference type="Gene3D" id="3.80.10.10">
    <property type="entry name" value="Ribonuclease Inhibitor"/>
    <property type="match status" value="4"/>
</dbReference>
<evidence type="ECO:0000256" key="4">
    <source>
        <dbReference type="SAM" id="SignalP"/>
    </source>
</evidence>
<sequence>MDIRNLSICLLICFINTVQFKISKADVCQICICSIQEDATIFVDCHKTKFSSINIIRFGLISVEYNRTLAAFDLSENNVTYLPPDMFESSQRLRLINLSNNLLQEIHGNVFKNLKGLEILNLSNNKIKTLDSAILPSLKSLDLSNNSISDLDFQFHKAYPKLTELNLSYNKLDDSINGTLTLLRQLKHLDLSHNNFSLLDNEDFNVLTNLISLNLSHNSIKFLTKQKFPESLIVLNVGFNCLSTFPATNLSKMKILNIEFNQISEMPTITNNELCDMKFLNISGNKLVNWPNLKAENLQILDLSYNKFSSIPVTLNKENYPTLENLIFDGNLITRIEFPSLLNLHSLIMRNMTYVESIDRNSFEKLSTSAEKDCLNLTLTDNKKLRYLDAKAFDGLNLCMLNLKNNQFTYFNPMLSKSGFMRTKFGVDLEGNPLHCNCSLQWMIDDLVPWLYLINPDLLNNLRCMTPDSVKGKRMVHWYMWKEQVLCNNTRLYSSRMTAETLQVLSRNNPITLQTSNGMLIVLVLAVITLLVLVVVGIIYAKKISLRRSRMNRRF</sequence>
<reference evidence="5 6" key="1">
    <citation type="journal article" date="2017" name="Curr. Biol.">
        <title>The Evolution of Venom by Co-option of Single-Copy Genes.</title>
        <authorList>
            <person name="Martinson E.O."/>
            <person name="Mrinalini"/>
            <person name="Kelkar Y.D."/>
            <person name="Chang C.H."/>
            <person name="Werren J.H."/>
        </authorList>
    </citation>
    <scope>NUCLEOTIDE SEQUENCE [LARGE SCALE GENOMIC DNA]</scope>
    <source>
        <strain evidence="5 6">Alberta</strain>
        <tissue evidence="5">Whole body</tissue>
    </source>
</reference>
<dbReference type="SMART" id="SM00364">
    <property type="entry name" value="LRR_BAC"/>
    <property type="match status" value="6"/>
</dbReference>
<keyword evidence="4" id="KW-0732">Signal</keyword>
<name>A0A232EJW4_9HYME</name>
<keyword evidence="2" id="KW-0677">Repeat</keyword>
<gene>
    <name evidence="5" type="ORF">TSAR_014857</name>
</gene>